<evidence type="ECO:0000313" key="3">
    <source>
        <dbReference type="Proteomes" id="UP000307440"/>
    </source>
</evidence>
<dbReference type="AlphaFoldDB" id="A0A5C3L2Z1"/>
<gene>
    <name evidence="2" type="ORF">FA15DRAFT_702133</name>
</gene>
<feature type="transmembrane region" description="Helical" evidence="1">
    <location>
        <begin position="220"/>
        <end position="239"/>
    </location>
</feature>
<name>A0A5C3L2Z1_COPMA</name>
<accession>A0A5C3L2Z1</accession>
<feature type="transmembrane region" description="Helical" evidence="1">
    <location>
        <begin position="105"/>
        <end position="128"/>
    </location>
</feature>
<keyword evidence="1" id="KW-1133">Transmembrane helix</keyword>
<proteinExistence type="predicted"/>
<reference evidence="2 3" key="1">
    <citation type="journal article" date="2019" name="Nat. Ecol. Evol.">
        <title>Megaphylogeny resolves global patterns of mushroom evolution.</title>
        <authorList>
            <person name="Varga T."/>
            <person name="Krizsan K."/>
            <person name="Foldi C."/>
            <person name="Dima B."/>
            <person name="Sanchez-Garcia M."/>
            <person name="Sanchez-Ramirez S."/>
            <person name="Szollosi G.J."/>
            <person name="Szarkandi J.G."/>
            <person name="Papp V."/>
            <person name="Albert L."/>
            <person name="Andreopoulos W."/>
            <person name="Angelini C."/>
            <person name="Antonin V."/>
            <person name="Barry K.W."/>
            <person name="Bougher N.L."/>
            <person name="Buchanan P."/>
            <person name="Buyck B."/>
            <person name="Bense V."/>
            <person name="Catcheside P."/>
            <person name="Chovatia M."/>
            <person name="Cooper J."/>
            <person name="Damon W."/>
            <person name="Desjardin D."/>
            <person name="Finy P."/>
            <person name="Geml J."/>
            <person name="Haridas S."/>
            <person name="Hughes K."/>
            <person name="Justo A."/>
            <person name="Karasinski D."/>
            <person name="Kautmanova I."/>
            <person name="Kiss B."/>
            <person name="Kocsube S."/>
            <person name="Kotiranta H."/>
            <person name="LaButti K.M."/>
            <person name="Lechner B.E."/>
            <person name="Liimatainen K."/>
            <person name="Lipzen A."/>
            <person name="Lukacs Z."/>
            <person name="Mihaltcheva S."/>
            <person name="Morgado L.N."/>
            <person name="Niskanen T."/>
            <person name="Noordeloos M.E."/>
            <person name="Ohm R.A."/>
            <person name="Ortiz-Santana B."/>
            <person name="Ovrebo C."/>
            <person name="Racz N."/>
            <person name="Riley R."/>
            <person name="Savchenko A."/>
            <person name="Shiryaev A."/>
            <person name="Soop K."/>
            <person name="Spirin V."/>
            <person name="Szebenyi C."/>
            <person name="Tomsovsky M."/>
            <person name="Tulloss R.E."/>
            <person name="Uehling J."/>
            <person name="Grigoriev I.V."/>
            <person name="Vagvolgyi C."/>
            <person name="Papp T."/>
            <person name="Martin F.M."/>
            <person name="Miettinen O."/>
            <person name="Hibbett D.S."/>
            <person name="Nagy L.G."/>
        </authorList>
    </citation>
    <scope>NUCLEOTIDE SEQUENCE [LARGE SCALE GENOMIC DNA]</scope>
    <source>
        <strain evidence="2 3">CBS 121175</strain>
    </source>
</reference>
<feature type="transmembrane region" description="Helical" evidence="1">
    <location>
        <begin position="148"/>
        <end position="167"/>
    </location>
</feature>
<evidence type="ECO:0000313" key="2">
    <source>
        <dbReference type="EMBL" id="TFK27115.1"/>
    </source>
</evidence>
<keyword evidence="1" id="KW-0472">Membrane</keyword>
<dbReference type="EMBL" id="ML210167">
    <property type="protein sequence ID" value="TFK27115.1"/>
    <property type="molecule type" value="Genomic_DNA"/>
</dbReference>
<organism evidence="2 3">
    <name type="scientific">Coprinopsis marcescibilis</name>
    <name type="common">Agaric fungus</name>
    <name type="synonym">Psathyrella marcescibilis</name>
    <dbReference type="NCBI Taxonomy" id="230819"/>
    <lineage>
        <taxon>Eukaryota</taxon>
        <taxon>Fungi</taxon>
        <taxon>Dikarya</taxon>
        <taxon>Basidiomycota</taxon>
        <taxon>Agaricomycotina</taxon>
        <taxon>Agaricomycetes</taxon>
        <taxon>Agaricomycetidae</taxon>
        <taxon>Agaricales</taxon>
        <taxon>Agaricineae</taxon>
        <taxon>Psathyrellaceae</taxon>
        <taxon>Coprinopsis</taxon>
    </lineage>
</organism>
<keyword evidence="1" id="KW-0812">Transmembrane</keyword>
<evidence type="ECO:0000256" key="1">
    <source>
        <dbReference type="SAM" id="Phobius"/>
    </source>
</evidence>
<sequence length="326" mass="36470">MFYGVHLCLFVASTFLVVKSRRDSVSPFLLPSSLIFGLTTAYTTIRVYRFVNAMADTKTSLIRPIDYMCSNRWDTVAVFALLDALMWVADTAVIYHCFVLWGRNYLVILPLVVLSLSNITINTATFSWFVSSGTILTKAIHPQLDVTFPLHLVQSIAATGLIILRVAREGSFFRRHGMAVTFNGSSLMAVFFVILESAGIYTSQQLALLILYFLRHPAQLVVYGTFVPSIGIFFTLSFVRMQARQHVERHSDLKRQTELVFTRTHKISFMGFDDHGPQPTHPPFGNETPFTSDLLLNSTSSSVYSLPRLSQHDLSSTVASGNPIAI</sequence>
<feature type="transmembrane region" description="Helical" evidence="1">
    <location>
        <begin position="76"/>
        <end position="98"/>
    </location>
</feature>
<feature type="transmembrane region" description="Helical" evidence="1">
    <location>
        <begin position="187"/>
        <end position="214"/>
    </location>
</feature>
<protein>
    <submittedName>
        <fullName evidence="2">Uncharacterized protein</fullName>
    </submittedName>
</protein>
<dbReference type="OrthoDB" id="3346544at2759"/>
<dbReference type="Proteomes" id="UP000307440">
    <property type="component" value="Unassembled WGS sequence"/>
</dbReference>
<keyword evidence="3" id="KW-1185">Reference proteome</keyword>